<dbReference type="Proteomes" id="UP001279734">
    <property type="component" value="Unassembled WGS sequence"/>
</dbReference>
<protein>
    <submittedName>
        <fullName evidence="2">Uncharacterized protein</fullName>
    </submittedName>
</protein>
<organism evidence="2 3">
    <name type="scientific">Nepenthes gracilis</name>
    <name type="common">Slender pitcher plant</name>
    <dbReference type="NCBI Taxonomy" id="150966"/>
    <lineage>
        <taxon>Eukaryota</taxon>
        <taxon>Viridiplantae</taxon>
        <taxon>Streptophyta</taxon>
        <taxon>Embryophyta</taxon>
        <taxon>Tracheophyta</taxon>
        <taxon>Spermatophyta</taxon>
        <taxon>Magnoliopsida</taxon>
        <taxon>eudicotyledons</taxon>
        <taxon>Gunneridae</taxon>
        <taxon>Pentapetalae</taxon>
        <taxon>Caryophyllales</taxon>
        <taxon>Nepenthaceae</taxon>
        <taxon>Nepenthes</taxon>
    </lineage>
</organism>
<comment type="caution">
    <text evidence="2">The sequence shown here is derived from an EMBL/GenBank/DDBJ whole genome shotgun (WGS) entry which is preliminary data.</text>
</comment>
<keyword evidence="1" id="KW-0812">Transmembrane</keyword>
<evidence type="ECO:0000256" key="1">
    <source>
        <dbReference type="SAM" id="Phobius"/>
    </source>
</evidence>
<dbReference type="EMBL" id="BSYO01000015">
    <property type="protein sequence ID" value="GMH15235.1"/>
    <property type="molecule type" value="Genomic_DNA"/>
</dbReference>
<keyword evidence="1" id="KW-0472">Membrane</keyword>
<feature type="transmembrane region" description="Helical" evidence="1">
    <location>
        <begin position="74"/>
        <end position="93"/>
    </location>
</feature>
<sequence length="95" mass="9795">MYSSRIPLFWPRPRSTAMAAPVTVSNHSPSSANATNRFTGATLSTCLCMPAAAVVVAACGFSPTGQKVAESPKFLRTAIGVIAATVILGNIALDD</sequence>
<proteinExistence type="predicted"/>
<name>A0AAD3SQX9_NEPGR</name>
<feature type="transmembrane region" description="Helical" evidence="1">
    <location>
        <begin position="38"/>
        <end position="62"/>
    </location>
</feature>
<dbReference type="AlphaFoldDB" id="A0AAD3SQX9"/>
<accession>A0AAD3SQX9</accession>
<keyword evidence="1" id="KW-1133">Transmembrane helix</keyword>
<evidence type="ECO:0000313" key="2">
    <source>
        <dbReference type="EMBL" id="GMH15235.1"/>
    </source>
</evidence>
<evidence type="ECO:0000313" key="3">
    <source>
        <dbReference type="Proteomes" id="UP001279734"/>
    </source>
</evidence>
<keyword evidence="3" id="KW-1185">Reference proteome</keyword>
<gene>
    <name evidence="2" type="ORF">Nepgr_017076</name>
</gene>
<reference evidence="2" key="1">
    <citation type="submission" date="2023-05" db="EMBL/GenBank/DDBJ databases">
        <title>Nepenthes gracilis genome sequencing.</title>
        <authorList>
            <person name="Fukushima K."/>
        </authorList>
    </citation>
    <scope>NUCLEOTIDE SEQUENCE</scope>
    <source>
        <strain evidence="2">SING2019-196</strain>
    </source>
</reference>